<accession>A0A7W8UG92</accession>
<sequence length="76" mass="8814">MREAQSLASDTLAATVDDLCQKFGAWKTTHALMRAVWRHRQMKNHISSLSNRMRRDIGLPEDSSPESRFSVWDIRL</sequence>
<dbReference type="AlphaFoldDB" id="A0A7W8UG92"/>
<gene>
    <name evidence="1" type="ORF">GGD55_004708</name>
</gene>
<evidence type="ECO:0000313" key="1">
    <source>
        <dbReference type="EMBL" id="MBB5537987.1"/>
    </source>
</evidence>
<comment type="caution">
    <text evidence="1">The sequence shown here is derived from an EMBL/GenBank/DDBJ whole genome shotgun (WGS) entry which is preliminary data.</text>
</comment>
<proteinExistence type="predicted"/>
<name>A0A7W8UG92_9HYPH</name>
<dbReference type="EMBL" id="JACHBK010000011">
    <property type="protein sequence ID" value="MBB5537987.1"/>
    <property type="molecule type" value="Genomic_DNA"/>
</dbReference>
<keyword evidence="2" id="KW-1185">Reference proteome</keyword>
<evidence type="ECO:0008006" key="3">
    <source>
        <dbReference type="Google" id="ProtNLM"/>
    </source>
</evidence>
<reference evidence="1 2" key="1">
    <citation type="submission" date="2020-08" db="EMBL/GenBank/DDBJ databases">
        <title>Genomic Encyclopedia of Type Strains, Phase IV (KMG-V): Genome sequencing to study the core and pangenomes of soil and plant-associated prokaryotes.</title>
        <authorList>
            <person name="Whitman W."/>
        </authorList>
    </citation>
    <scope>NUCLEOTIDE SEQUENCE [LARGE SCALE GENOMIC DNA]</scope>
    <source>
        <strain evidence="1 2">SEMIA 4084</strain>
    </source>
</reference>
<dbReference type="RefSeq" id="WP_026204043.1">
    <property type="nucleotide sequence ID" value="NZ_JACHBK010000011.1"/>
</dbReference>
<organism evidence="1 2">
    <name type="scientific">Rhizobium giardinii</name>
    <dbReference type="NCBI Taxonomy" id="56731"/>
    <lineage>
        <taxon>Bacteria</taxon>
        <taxon>Pseudomonadati</taxon>
        <taxon>Pseudomonadota</taxon>
        <taxon>Alphaproteobacteria</taxon>
        <taxon>Hyphomicrobiales</taxon>
        <taxon>Rhizobiaceae</taxon>
        <taxon>Rhizobium/Agrobacterium group</taxon>
        <taxon>Rhizobium</taxon>
    </lineage>
</organism>
<evidence type="ECO:0000313" key="2">
    <source>
        <dbReference type="Proteomes" id="UP000585507"/>
    </source>
</evidence>
<dbReference type="Proteomes" id="UP000585507">
    <property type="component" value="Unassembled WGS sequence"/>
</dbReference>
<protein>
    <recommendedName>
        <fullName evidence="3">DUF1127 domain-containing protein</fullName>
    </recommendedName>
</protein>